<dbReference type="AlphaFoldDB" id="A0A8H5GS68"/>
<comment type="caution">
    <text evidence="1">The sequence shown here is derived from an EMBL/GenBank/DDBJ whole genome shotgun (WGS) entry which is preliminary data.</text>
</comment>
<protein>
    <submittedName>
        <fullName evidence="1">Uncharacterized protein</fullName>
    </submittedName>
</protein>
<reference evidence="1 2" key="1">
    <citation type="journal article" date="2020" name="ISME J.">
        <title>Uncovering the hidden diversity of litter-decomposition mechanisms in mushroom-forming fungi.</title>
        <authorList>
            <person name="Floudas D."/>
            <person name="Bentzer J."/>
            <person name="Ahren D."/>
            <person name="Johansson T."/>
            <person name="Persson P."/>
            <person name="Tunlid A."/>
        </authorList>
    </citation>
    <scope>NUCLEOTIDE SEQUENCE [LARGE SCALE GENOMIC DNA]</scope>
    <source>
        <strain evidence="1 2">CBS 291.85</strain>
    </source>
</reference>
<keyword evidence="2" id="KW-1185">Reference proteome</keyword>
<evidence type="ECO:0000313" key="2">
    <source>
        <dbReference type="Proteomes" id="UP000559256"/>
    </source>
</evidence>
<name>A0A8H5GS68_9AGAR</name>
<accession>A0A8H5GS68</accession>
<organism evidence="1 2">
    <name type="scientific">Tetrapyrgos nigripes</name>
    <dbReference type="NCBI Taxonomy" id="182062"/>
    <lineage>
        <taxon>Eukaryota</taxon>
        <taxon>Fungi</taxon>
        <taxon>Dikarya</taxon>
        <taxon>Basidiomycota</taxon>
        <taxon>Agaricomycotina</taxon>
        <taxon>Agaricomycetes</taxon>
        <taxon>Agaricomycetidae</taxon>
        <taxon>Agaricales</taxon>
        <taxon>Marasmiineae</taxon>
        <taxon>Marasmiaceae</taxon>
        <taxon>Tetrapyrgos</taxon>
    </lineage>
</organism>
<dbReference type="Proteomes" id="UP000559256">
    <property type="component" value="Unassembled WGS sequence"/>
</dbReference>
<dbReference type="OrthoDB" id="10008801at2759"/>
<gene>
    <name evidence="1" type="ORF">D9758_001241</name>
</gene>
<dbReference type="EMBL" id="JAACJM010000012">
    <property type="protein sequence ID" value="KAF5370076.1"/>
    <property type="molecule type" value="Genomic_DNA"/>
</dbReference>
<proteinExistence type="predicted"/>
<sequence length="139" mass="15918">MSIRLLYSSLRSTRPFLPRASIIHRPFTTTWRTQAQDDPNINQVYSRLQNTDMFKKLLASPEALEAINEFRQVLQNQGFDLTTKPSAMQMMKLAWNSEVRAAGLKLQEAFNKAGVDLSNQNVVTEMMDIMKDLPSPKKD</sequence>
<evidence type="ECO:0000313" key="1">
    <source>
        <dbReference type="EMBL" id="KAF5370076.1"/>
    </source>
</evidence>